<dbReference type="PROSITE" id="PS50112">
    <property type="entry name" value="PAS"/>
    <property type="match status" value="1"/>
</dbReference>
<dbReference type="Gene3D" id="3.30.450.20">
    <property type="entry name" value="PAS domain"/>
    <property type="match status" value="1"/>
</dbReference>
<dbReference type="InterPro" id="IPR035965">
    <property type="entry name" value="PAS-like_dom_sf"/>
</dbReference>
<name>A0A518ERE0_9BACT</name>
<protein>
    <submittedName>
        <fullName evidence="2">Aerotaxis receptor</fullName>
    </submittedName>
</protein>
<keyword evidence="2" id="KW-0675">Receptor</keyword>
<evidence type="ECO:0000313" key="3">
    <source>
        <dbReference type="Proteomes" id="UP000320390"/>
    </source>
</evidence>
<evidence type="ECO:0000259" key="1">
    <source>
        <dbReference type="PROSITE" id="PS50112"/>
    </source>
</evidence>
<organism evidence="2 3">
    <name type="scientific">Saltatorellus ferox</name>
    <dbReference type="NCBI Taxonomy" id="2528018"/>
    <lineage>
        <taxon>Bacteria</taxon>
        <taxon>Pseudomonadati</taxon>
        <taxon>Planctomycetota</taxon>
        <taxon>Planctomycetia</taxon>
        <taxon>Planctomycetia incertae sedis</taxon>
        <taxon>Saltatorellus</taxon>
    </lineage>
</organism>
<dbReference type="RefSeq" id="WP_145197032.1">
    <property type="nucleotide sequence ID" value="NZ_CP036434.1"/>
</dbReference>
<keyword evidence="3" id="KW-1185">Reference proteome</keyword>
<proteinExistence type="predicted"/>
<dbReference type="NCBIfam" id="TIGR00229">
    <property type="entry name" value="sensory_box"/>
    <property type="match status" value="1"/>
</dbReference>
<dbReference type="OrthoDB" id="266313at2"/>
<dbReference type="Pfam" id="PF08447">
    <property type="entry name" value="PAS_3"/>
    <property type="match status" value="1"/>
</dbReference>
<dbReference type="InterPro" id="IPR013655">
    <property type="entry name" value="PAS_fold_3"/>
</dbReference>
<accession>A0A518ERE0</accession>
<dbReference type="SUPFAM" id="SSF55785">
    <property type="entry name" value="PYP-like sensor domain (PAS domain)"/>
    <property type="match status" value="1"/>
</dbReference>
<dbReference type="EMBL" id="CP036434">
    <property type="protein sequence ID" value="QDV06657.1"/>
    <property type="molecule type" value="Genomic_DNA"/>
</dbReference>
<dbReference type="AlphaFoldDB" id="A0A518ERE0"/>
<dbReference type="Proteomes" id="UP000320390">
    <property type="component" value="Chromosome"/>
</dbReference>
<dbReference type="InterPro" id="IPR000014">
    <property type="entry name" value="PAS"/>
</dbReference>
<sequence length="179" mass="19716">MTSALSHGSKTALTGVERRFDSDEILVSKTDPKGRITYANRTFLRLAQYSEQELLGAPHSIIRHPDMPGCVFQLLWDTVMAGEEIFAYVVNRSKSGDFYWVLAHVTPTFGGDGRILGYHSNRRCPSREAIKTASQLYGELRALERAATSPAAGRAQAAARLGQILDSCGQTYSQFVFGL</sequence>
<feature type="domain" description="PAS" evidence="1">
    <location>
        <begin position="31"/>
        <end position="56"/>
    </location>
</feature>
<reference evidence="2 3" key="1">
    <citation type="submission" date="2019-02" db="EMBL/GenBank/DDBJ databases">
        <title>Deep-cultivation of Planctomycetes and their phenomic and genomic characterization uncovers novel biology.</title>
        <authorList>
            <person name="Wiegand S."/>
            <person name="Jogler M."/>
            <person name="Boedeker C."/>
            <person name="Pinto D."/>
            <person name="Vollmers J."/>
            <person name="Rivas-Marin E."/>
            <person name="Kohn T."/>
            <person name="Peeters S.H."/>
            <person name="Heuer A."/>
            <person name="Rast P."/>
            <person name="Oberbeckmann S."/>
            <person name="Bunk B."/>
            <person name="Jeske O."/>
            <person name="Meyerdierks A."/>
            <person name="Storesund J.E."/>
            <person name="Kallscheuer N."/>
            <person name="Luecker S."/>
            <person name="Lage O.M."/>
            <person name="Pohl T."/>
            <person name="Merkel B.J."/>
            <person name="Hornburger P."/>
            <person name="Mueller R.-W."/>
            <person name="Bruemmer F."/>
            <person name="Labrenz M."/>
            <person name="Spormann A.M."/>
            <person name="Op den Camp H."/>
            <person name="Overmann J."/>
            <person name="Amann R."/>
            <person name="Jetten M.S.M."/>
            <person name="Mascher T."/>
            <person name="Medema M.H."/>
            <person name="Devos D.P."/>
            <person name="Kaster A.-K."/>
            <person name="Ovreas L."/>
            <person name="Rohde M."/>
            <person name="Galperin M.Y."/>
            <person name="Jogler C."/>
        </authorList>
    </citation>
    <scope>NUCLEOTIDE SEQUENCE [LARGE SCALE GENOMIC DNA]</scope>
    <source>
        <strain evidence="2 3">Poly30</strain>
    </source>
</reference>
<evidence type="ECO:0000313" key="2">
    <source>
        <dbReference type="EMBL" id="QDV06657.1"/>
    </source>
</evidence>
<dbReference type="CDD" id="cd00130">
    <property type="entry name" value="PAS"/>
    <property type="match status" value="1"/>
</dbReference>
<gene>
    <name evidence="2" type="primary">aer</name>
    <name evidence="2" type="ORF">Poly30_21720</name>
</gene>